<dbReference type="PANTHER" id="PTHR11063:SF8">
    <property type="entry name" value="DELTA-1-PYRROLINE-5-CARBOXYLATE SYNTHASE"/>
    <property type="match status" value="1"/>
</dbReference>
<evidence type="ECO:0000313" key="10">
    <source>
        <dbReference type="EMBL" id="EPY31272.1"/>
    </source>
</evidence>
<protein>
    <recommendedName>
        <fullName evidence="2">glutamate-5-semialdehyde dehydrogenase</fullName>
        <ecNumber evidence="2">1.2.1.41</ecNumber>
    </recommendedName>
</protein>
<dbReference type="CDD" id="cd07079">
    <property type="entry name" value="ALDH_F18-19_ProA-GPR"/>
    <property type="match status" value="1"/>
</dbReference>
<sequence length="454" mass="47753">MSDHAAMLKYADDAREGSRQLNALSYPERQAVLRAVAAALQEHQDEILEANAKDTAVAKETHLAAPLLKRLELTAGKIATLVDGIRSIADTENPIGRVLSAKELDDNLLLVKQTASIGVLLIVFESRPDSMPQIAALALSSGNGLLLKGGREAEHSNAVIHRVIVDAVTAASAGKVERSVIGLITNRSDVYELLKLEGHIDLVIPRGGNAMVQNIQRSTNIAVLGHADGICHVYAHEDADVAQLIAIATDAKLNYPAACNAAETLLLHRALLTAPHAGGGTVAQHVVQAMTQAGVKFLAGPAALAAGLASTAADSLHVEYGDEHMTVEVVGSLEAAIQHINQHGSHHTDCIVTRAPGAAAAFQAAVDSACVFHNSSTRFADGYRFGLGAEVGISTARVHARGPVGVEGLLTQKWVLYPRDAVDGFATVGQFQGGDRQFSHVDITAKVQAARRGH</sequence>
<keyword evidence="3" id="KW-0028">Amino-acid biosynthesis</keyword>
<dbReference type="NCBIfam" id="NF001221">
    <property type="entry name" value="PRK00197.1"/>
    <property type="match status" value="1"/>
</dbReference>
<dbReference type="EMBL" id="ATMH01005160">
    <property type="protein sequence ID" value="EPY28380.1"/>
    <property type="molecule type" value="Genomic_DNA"/>
</dbReference>
<reference evidence="9" key="2">
    <citation type="submission" date="2013-03" db="EMBL/GenBank/DDBJ databases">
        <authorList>
            <person name="Motta M.C.M."/>
            <person name="Martins A.C.A."/>
            <person name="Preta C.M.C.C."/>
            <person name="Silva R."/>
            <person name="de Souza S.S."/>
            <person name="Klein C.C."/>
            <person name="de Almeida L.G.P."/>
            <person name="Cunha O.L."/>
            <person name="Colabardini A.C."/>
            <person name="Lima B.A."/>
            <person name="Machado C.R."/>
            <person name="Soares C.M.A."/>
            <person name="de Menezes C.B.A."/>
            <person name="Bartolomeu D.C."/>
            <person name="Grisard E.C."/>
            <person name="Fantinatti-Garboggini F."/>
            <person name="Rodrigues-Luiz G.F."/>
            <person name="Wagner G."/>
            <person name="Goldman G.H."/>
            <person name="Fietto J.L.R."/>
            <person name="Ciapina L.P."/>
            <person name="Brocchi M."/>
            <person name="Elias M.C."/>
            <person name="Goldman M.H.S."/>
            <person name="Sagot M.-F."/>
            <person name="Pereira M."/>
            <person name="Stoco P.H."/>
            <person name="Teixeira S.M.R."/>
            <person name="de Mendonca-Neto R.P."/>
            <person name="Maciel T.E.F."/>
            <person name="Mendes T.A.O."/>
            <person name="Urmenyi T.P."/>
            <person name="Teixeira M.M.G."/>
            <person name="de Camargo E.F.P."/>
            <person name="de Sousa W."/>
            <person name="Schenkman S."/>
            <person name="de Vasconcelos A.T.R."/>
        </authorList>
    </citation>
    <scope>NUCLEOTIDE SEQUENCE</scope>
</reference>
<accession>S9VXL3</accession>
<keyword evidence="11" id="KW-1185">Reference proteome</keyword>
<dbReference type="SUPFAM" id="SSF53720">
    <property type="entry name" value="ALDH-like"/>
    <property type="match status" value="1"/>
</dbReference>
<keyword evidence="4" id="KW-0641">Proline biosynthesis</keyword>
<evidence type="ECO:0000256" key="3">
    <source>
        <dbReference type="ARBA" id="ARBA00022605"/>
    </source>
</evidence>
<dbReference type="NCBIfam" id="TIGR00407">
    <property type="entry name" value="proA"/>
    <property type="match status" value="1"/>
</dbReference>
<dbReference type="OrthoDB" id="1934954at2759"/>
<evidence type="ECO:0000259" key="8">
    <source>
        <dbReference type="Pfam" id="PF00171"/>
    </source>
</evidence>
<proteinExistence type="inferred from homology"/>
<dbReference type="GO" id="GO:0050661">
    <property type="term" value="F:NADP binding"/>
    <property type="evidence" value="ECO:0007669"/>
    <property type="project" value="InterPro"/>
</dbReference>
<comment type="pathway">
    <text evidence="1">Amino-acid biosynthesis; L-proline biosynthesis; L-glutamate 5-semialdehyde from L-glutamate: step 2/2.</text>
</comment>
<dbReference type="InterPro" id="IPR000965">
    <property type="entry name" value="GPR_dom"/>
</dbReference>
<dbReference type="UniPathway" id="UPA00098">
    <property type="reaction ID" value="UER00360"/>
</dbReference>
<dbReference type="PIRSF" id="PIRSF000151">
    <property type="entry name" value="GPR"/>
    <property type="match status" value="1"/>
</dbReference>
<name>S9VXL3_9TRYP</name>
<dbReference type="InterPro" id="IPR020593">
    <property type="entry name" value="G-glutamylP_reductase_CS"/>
</dbReference>
<evidence type="ECO:0000256" key="6">
    <source>
        <dbReference type="ARBA" id="ARBA00023002"/>
    </source>
</evidence>
<dbReference type="InterPro" id="IPR016161">
    <property type="entry name" value="Ald_DH/histidinol_DH"/>
</dbReference>
<feature type="domain" description="Aldehyde dehydrogenase" evidence="8">
    <location>
        <begin position="6"/>
        <end position="270"/>
    </location>
</feature>
<reference evidence="9 11" key="1">
    <citation type="journal article" date="2013" name="PLoS ONE">
        <title>Predicting the Proteins of Angomonas deanei, Strigomonas culicis and Their Respective Endosymbionts Reveals New Aspects of the Trypanosomatidae Family.</title>
        <authorList>
            <person name="Motta M.C."/>
            <person name="Martins A.C."/>
            <person name="de Souza S.S."/>
            <person name="Catta-Preta C.M."/>
            <person name="Silva R."/>
            <person name="Klein C.C."/>
            <person name="de Almeida L.G."/>
            <person name="de Lima Cunha O."/>
            <person name="Ciapina L.P."/>
            <person name="Brocchi M."/>
            <person name="Colabardini A.C."/>
            <person name="de Araujo Lima B."/>
            <person name="Machado C.R."/>
            <person name="de Almeida Soares C.M."/>
            <person name="Probst C.M."/>
            <person name="de Menezes C.B."/>
            <person name="Thompson C.E."/>
            <person name="Bartholomeu D.C."/>
            <person name="Gradia D.F."/>
            <person name="Pavoni D.P."/>
            <person name="Grisard E.C."/>
            <person name="Fantinatti-Garboggini F."/>
            <person name="Marchini F.K."/>
            <person name="Rodrigues-Luiz G.F."/>
            <person name="Wagner G."/>
            <person name="Goldman G.H."/>
            <person name="Fietto J.L."/>
            <person name="Elias M.C."/>
            <person name="Goldman M.H."/>
            <person name="Sagot M.F."/>
            <person name="Pereira M."/>
            <person name="Stoco P.H."/>
            <person name="de Mendonca-Neto R.P."/>
            <person name="Teixeira S.M."/>
            <person name="Maciel T.E."/>
            <person name="de Oliveira Mendes T.A."/>
            <person name="Urmenyi T.P."/>
            <person name="de Souza W."/>
            <person name="Schenkman S."/>
            <person name="de Vasconcelos A.T."/>
        </authorList>
    </citation>
    <scope>NUCLEOTIDE SEQUENCE [LARGE SCALE GENOMIC DNA]</scope>
</reference>
<dbReference type="Pfam" id="PF00171">
    <property type="entry name" value="Aldedh"/>
    <property type="match status" value="1"/>
</dbReference>
<dbReference type="HAMAP" id="MF_00412">
    <property type="entry name" value="ProA"/>
    <property type="match status" value="1"/>
</dbReference>
<keyword evidence="5" id="KW-0521">NADP</keyword>
<evidence type="ECO:0000256" key="1">
    <source>
        <dbReference type="ARBA" id="ARBA00004985"/>
    </source>
</evidence>
<evidence type="ECO:0000256" key="2">
    <source>
        <dbReference type="ARBA" id="ARBA00013002"/>
    </source>
</evidence>
<comment type="caution">
    <text evidence="9">The sequence shown here is derived from an EMBL/GenBank/DDBJ whole genome shotgun (WGS) entry which is preliminary data.</text>
</comment>
<dbReference type="PANTHER" id="PTHR11063">
    <property type="entry name" value="GLUTAMATE SEMIALDEHYDE DEHYDROGENASE"/>
    <property type="match status" value="1"/>
</dbReference>
<dbReference type="EC" id="1.2.1.41" evidence="2"/>
<evidence type="ECO:0000256" key="4">
    <source>
        <dbReference type="ARBA" id="ARBA00022650"/>
    </source>
</evidence>
<dbReference type="PROSITE" id="PS01223">
    <property type="entry name" value="PROA"/>
    <property type="match status" value="1"/>
</dbReference>
<dbReference type="Gene3D" id="3.40.309.10">
    <property type="entry name" value="Aldehyde Dehydrogenase, Chain A, domain 2"/>
    <property type="match status" value="1"/>
</dbReference>
<dbReference type="GO" id="GO:0055129">
    <property type="term" value="P:L-proline biosynthetic process"/>
    <property type="evidence" value="ECO:0007669"/>
    <property type="project" value="UniProtKB-UniPathway"/>
</dbReference>
<evidence type="ECO:0000313" key="9">
    <source>
        <dbReference type="EMBL" id="EPY28380.1"/>
    </source>
</evidence>
<evidence type="ECO:0000256" key="7">
    <source>
        <dbReference type="ARBA" id="ARBA00049024"/>
    </source>
</evidence>
<dbReference type="GO" id="GO:0004350">
    <property type="term" value="F:glutamate-5-semialdehyde dehydrogenase activity"/>
    <property type="evidence" value="ECO:0007669"/>
    <property type="project" value="UniProtKB-EC"/>
</dbReference>
<gene>
    <name evidence="10" type="ORF">STCU_03537</name>
    <name evidence="9" type="ORF">STCU_05160</name>
</gene>
<comment type="catalytic activity">
    <reaction evidence="7">
        <text>L-glutamate 5-semialdehyde + phosphate + NADP(+) = L-glutamyl 5-phosphate + NADPH + H(+)</text>
        <dbReference type="Rhea" id="RHEA:19541"/>
        <dbReference type="ChEBI" id="CHEBI:15378"/>
        <dbReference type="ChEBI" id="CHEBI:43474"/>
        <dbReference type="ChEBI" id="CHEBI:57783"/>
        <dbReference type="ChEBI" id="CHEBI:58066"/>
        <dbReference type="ChEBI" id="CHEBI:58274"/>
        <dbReference type="ChEBI" id="CHEBI:58349"/>
        <dbReference type="EC" id="1.2.1.41"/>
    </reaction>
</comment>
<dbReference type="AlphaFoldDB" id="S9VXL3"/>
<evidence type="ECO:0000313" key="11">
    <source>
        <dbReference type="Proteomes" id="UP000015354"/>
    </source>
</evidence>
<dbReference type="InterPro" id="IPR012134">
    <property type="entry name" value="Glu-5-SA_DH"/>
</dbReference>
<dbReference type="Gene3D" id="3.40.605.10">
    <property type="entry name" value="Aldehyde Dehydrogenase, Chain A, domain 1"/>
    <property type="match status" value="1"/>
</dbReference>
<dbReference type="Proteomes" id="UP000015354">
    <property type="component" value="Unassembled WGS sequence"/>
</dbReference>
<evidence type="ECO:0000256" key="5">
    <source>
        <dbReference type="ARBA" id="ARBA00022857"/>
    </source>
</evidence>
<dbReference type="InterPro" id="IPR016162">
    <property type="entry name" value="Ald_DH_N"/>
</dbReference>
<organism evidence="9 11">
    <name type="scientific">Strigomonas culicis</name>
    <dbReference type="NCBI Taxonomy" id="28005"/>
    <lineage>
        <taxon>Eukaryota</taxon>
        <taxon>Discoba</taxon>
        <taxon>Euglenozoa</taxon>
        <taxon>Kinetoplastea</taxon>
        <taxon>Metakinetoplastina</taxon>
        <taxon>Trypanosomatida</taxon>
        <taxon>Trypanosomatidae</taxon>
        <taxon>Strigomonadinae</taxon>
        <taxon>Strigomonas</taxon>
    </lineage>
</organism>
<dbReference type="EMBL" id="ATMH01003537">
    <property type="protein sequence ID" value="EPY31272.1"/>
    <property type="molecule type" value="Genomic_DNA"/>
</dbReference>
<keyword evidence="6" id="KW-0560">Oxidoreductase</keyword>
<dbReference type="InterPro" id="IPR016163">
    <property type="entry name" value="Ald_DH_C"/>
</dbReference>
<dbReference type="InterPro" id="IPR015590">
    <property type="entry name" value="Aldehyde_DH_dom"/>
</dbReference>